<gene>
    <name evidence="2" type="ORF">C8A05DRAFT_11388</name>
</gene>
<dbReference type="Proteomes" id="UP001303889">
    <property type="component" value="Unassembled WGS sequence"/>
</dbReference>
<dbReference type="EMBL" id="MU855317">
    <property type="protein sequence ID" value="KAK3906899.1"/>
    <property type="molecule type" value="Genomic_DNA"/>
</dbReference>
<feature type="compositionally biased region" description="Basic and acidic residues" evidence="1">
    <location>
        <begin position="1"/>
        <end position="11"/>
    </location>
</feature>
<reference evidence="2" key="2">
    <citation type="submission" date="2023-05" db="EMBL/GenBank/DDBJ databases">
        <authorList>
            <consortium name="Lawrence Berkeley National Laboratory"/>
            <person name="Steindorff A."/>
            <person name="Hensen N."/>
            <person name="Bonometti L."/>
            <person name="Westerberg I."/>
            <person name="Brannstrom I.O."/>
            <person name="Guillou S."/>
            <person name="Cros-Aarteil S."/>
            <person name="Calhoun S."/>
            <person name="Haridas S."/>
            <person name="Kuo A."/>
            <person name="Mondo S."/>
            <person name="Pangilinan J."/>
            <person name="Riley R."/>
            <person name="Labutti K."/>
            <person name="Andreopoulos B."/>
            <person name="Lipzen A."/>
            <person name="Chen C."/>
            <person name="Yanf M."/>
            <person name="Daum C."/>
            <person name="Ng V."/>
            <person name="Clum A."/>
            <person name="Ohm R."/>
            <person name="Martin F."/>
            <person name="Silar P."/>
            <person name="Natvig D."/>
            <person name="Lalanne C."/>
            <person name="Gautier V."/>
            <person name="Ament-Velasquez S.L."/>
            <person name="Kruys A."/>
            <person name="Hutchinson M.I."/>
            <person name="Powell A.J."/>
            <person name="Barry K."/>
            <person name="Miller A.N."/>
            <person name="Grigoriev I.V."/>
            <person name="Debuchy R."/>
            <person name="Gladieux P."/>
            <person name="Thoren M.H."/>
            <person name="Johannesson H."/>
        </authorList>
    </citation>
    <scope>NUCLEOTIDE SEQUENCE</scope>
    <source>
        <strain evidence="2">CBS 103.79</strain>
    </source>
</reference>
<name>A0AAN6MUL2_9PEZI</name>
<proteinExistence type="predicted"/>
<keyword evidence="3" id="KW-1185">Reference proteome</keyword>
<organism evidence="2 3">
    <name type="scientific">Staphylotrichum tortipilum</name>
    <dbReference type="NCBI Taxonomy" id="2831512"/>
    <lineage>
        <taxon>Eukaryota</taxon>
        <taxon>Fungi</taxon>
        <taxon>Dikarya</taxon>
        <taxon>Ascomycota</taxon>
        <taxon>Pezizomycotina</taxon>
        <taxon>Sordariomycetes</taxon>
        <taxon>Sordariomycetidae</taxon>
        <taxon>Sordariales</taxon>
        <taxon>Chaetomiaceae</taxon>
        <taxon>Staphylotrichum</taxon>
    </lineage>
</organism>
<feature type="compositionally biased region" description="Pro residues" evidence="1">
    <location>
        <begin position="125"/>
        <end position="140"/>
    </location>
</feature>
<evidence type="ECO:0000313" key="2">
    <source>
        <dbReference type="EMBL" id="KAK3906899.1"/>
    </source>
</evidence>
<accession>A0AAN6MUL2</accession>
<feature type="region of interest" description="Disordered" evidence="1">
    <location>
        <begin position="1"/>
        <end position="196"/>
    </location>
</feature>
<evidence type="ECO:0000256" key="1">
    <source>
        <dbReference type="SAM" id="MobiDB-lite"/>
    </source>
</evidence>
<reference evidence="2" key="1">
    <citation type="journal article" date="2023" name="Mol. Phylogenet. Evol.">
        <title>Genome-scale phylogeny and comparative genomics of the fungal order Sordariales.</title>
        <authorList>
            <person name="Hensen N."/>
            <person name="Bonometti L."/>
            <person name="Westerberg I."/>
            <person name="Brannstrom I.O."/>
            <person name="Guillou S."/>
            <person name="Cros-Aarteil S."/>
            <person name="Calhoun S."/>
            <person name="Haridas S."/>
            <person name="Kuo A."/>
            <person name="Mondo S."/>
            <person name="Pangilinan J."/>
            <person name="Riley R."/>
            <person name="LaButti K."/>
            <person name="Andreopoulos B."/>
            <person name="Lipzen A."/>
            <person name="Chen C."/>
            <person name="Yan M."/>
            <person name="Daum C."/>
            <person name="Ng V."/>
            <person name="Clum A."/>
            <person name="Steindorff A."/>
            <person name="Ohm R.A."/>
            <person name="Martin F."/>
            <person name="Silar P."/>
            <person name="Natvig D.O."/>
            <person name="Lalanne C."/>
            <person name="Gautier V."/>
            <person name="Ament-Velasquez S.L."/>
            <person name="Kruys A."/>
            <person name="Hutchinson M.I."/>
            <person name="Powell A.J."/>
            <person name="Barry K."/>
            <person name="Miller A.N."/>
            <person name="Grigoriev I.V."/>
            <person name="Debuchy R."/>
            <person name="Gladieux P."/>
            <person name="Hiltunen Thoren M."/>
            <person name="Johannesson H."/>
        </authorList>
    </citation>
    <scope>NUCLEOTIDE SEQUENCE</scope>
    <source>
        <strain evidence="2">CBS 103.79</strain>
    </source>
</reference>
<protein>
    <submittedName>
        <fullName evidence="2">Uncharacterized protein</fullName>
    </submittedName>
</protein>
<dbReference type="AlphaFoldDB" id="A0AAN6MUL2"/>
<evidence type="ECO:0000313" key="3">
    <source>
        <dbReference type="Proteomes" id="UP001303889"/>
    </source>
</evidence>
<comment type="caution">
    <text evidence="2">The sequence shown here is derived from an EMBL/GenBank/DDBJ whole genome shotgun (WGS) entry which is preliminary data.</text>
</comment>
<sequence length="231" mass="24667">MRAFGHRRDDSWTSFGHHRGISGDTRLGLDLTRTRADSDGAAAGPGSYPSPPMSGSPPLPLKIRHEVAEPSQGTYQATPHDVSSGAPTTTQSEERAHPGVPSGHRPFLSETTSPADRPSYAFPPRLDPPGPRPLSYPPPLSHGAPQPAPYLSGPAHGTALSHTGHLPAPQGYPAASHHPIPESLHNTPPKPQRKTKGHVASACVPCKKAHLRFVPRRLCPSIIKESENMRC</sequence>
<feature type="compositionally biased region" description="Pro residues" evidence="1">
    <location>
        <begin position="48"/>
        <end position="60"/>
    </location>
</feature>